<feature type="compositionally biased region" description="Polar residues" evidence="1">
    <location>
        <begin position="1"/>
        <end position="21"/>
    </location>
</feature>
<dbReference type="Proteomes" id="UP000829494">
    <property type="component" value="Chromosome"/>
</dbReference>
<dbReference type="InterPro" id="IPR039365">
    <property type="entry name" value="IS701-like"/>
</dbReference>
<name>A0ABY3Z9Q9_STRRM</name>
<accession>A0ABY3Z9Q9</accession>
<keyword evidence="4" id="KW-1185">Reference proteome</keyword>
<reference evidence="3 4" key="1">
    <citation type="submission" date="2022-03" db="EMBL/GenBank/DDBJ databases">
        <title>Complete genome of Streptomyces rimosus ssp. rimosus R7 (=ATCC 10970).</title>
        <authorList>
            <person name="Beganovic S."/>
            <person name="Ruckert C."/>
            <person name="Busche T."/>
            <person name="Kalinowski J."/>
            <person name="Wittmann C."/>
        </authorList>
    </citation>
    <scope>NUCLEOTIDE SEQUENCE [LARGE SCALE GENOMIC DNA]</scope>
    <source>
        <strain evidence="3 4">R7</strain>
    </source>
</reference>
<gene>
    <name evidence="3" type="ORF">SRIMR7_23795</name>
</gene>
<evidence type="ECO:0000256" key="1">
    <source>
        <dbReference type="SAM" id="MobiDB-lite"/>
    </source>
</evidence>
<feature type="region of interest" description="Disordered" evidence="1">
    <location>
        <begin position="1"/>
        <end position="108"/>
    </location>
</feature>
<proteinExistence type="predicted"/>
<dbReference type="PANTHER" id="PTHR33627">
    <property type="entry name" value="TRANSPOSASE"/>
    <property type="match status" value="1"/>
</dbReference>
<sequence>MTTETAQPATRTPARSLSTRLPSGHPLAAVGATGKSGARDRSGVPADAFTGGTGRAVRTGRAARTATTGTTGRTAGTGRTGSARRSTMAGAPAASPAAATGTDSASADASGSFDAFADDLFGHLPRTDQRRWAHAYLLALLTTEGKKSVRRLAAAVSDSPTASQSLHQFLNASPWDWNPVRREIARRAEASGPARAWILAPAVLPKRGGHSVGVHRRFCARAGRTVSCQLAMGMFLPVGDAPAPPAASTASVAAAADCGDSAAVSVDWRLFLPPQWAGDEELLRRNRIPAAEANNPRPMWVHALDLVEAQAARTCSAPAPVVADLSEYSDSVRLIEALARQGRDFVIAVPSATALATPATPGMPNDSGARPRLLQTAPTPVRIPGSHHTYRAFAEPGQNSARPNRIWITNMAHRRMGQLVGLARLHQLPAATLRALETDFGLHDFEGRSFPGWHHHMTLSSAAHAYRALTAEQDEQTLSRVRFVS</sequence>
<evidence type="ECO:0000313" key="3">
    <source>
        <dbReference type="EMBL" id="UNZ05184.1"/>
    </source>
</evidence>
<dbReference type="RefSeq" id="WP_003979776.1">
    <property type="nucleotide sequence ID" value="NZ_CP043497.1"/>
</dbReference>
<dbReference type="EMBL" id="CP094298">
    <property type="protein sequence ID" value="UNZ05184.1"/>
    <property type="molecule type" value="Genomic_DNA"/>
</dbReference>
<evidence type="ECO:0000259" key="2">
    <source>
        <dbReference type="Pfam" id="PF13546"/>
    </source>
</evidence>
<dbReference type="InterPro" id="IPR038721">
    <property type="entry name" value="IS701-like_DDE_dom"/>
</dbReference>
<feature type="compositionally biased region" description="Low complexity" evidence="1">
    <location>
        <begin position="55"/>
        <end position="108"/>
    </location>
</feature>
<dbReference type="PANTHER" id="PTHR33627:SF1">
    <property type="entry name" value="TRANSPOSASE"/>
    <property type="match status" value="1"/>
</dbReference>
<dbReference type="Pfam" id="PF13546">
    <property type="entry name" value="DDE_5"/>
    <property type="match status" value="1"/>
</dbReference>
<feature type="domain" description="Transposase IS701-like DDE" evidence="2">
    <location>
        <begin position="119"/>
        <end position="380"/>
    </location>
</feature>
<organism evidence="3 4">
    <name type="scientific">Streptomyces rimosus subsp. rimosus</name>
    <dbReference type="NCBI Taxonomy" id="132474"/>
    <lineage>
        <taxon>Bacteria</taxon>
        <taxon>Bacillati</taxon>
        <taxon>Actinomycetota</taxon>
        <taxon>Actinomycetes</taxon>
        <taxon>Kitasatosporales</taxon>
        <taxon>Streptomycetaceae</taxon>
        <taxon>Streptomyces</taxon>
    </lineage>
</organism>
<protein>
    <recommendedName>
        <fullName evidence="2">Transposase IS701-like DDE domain-containing protein</fullName>
    </recommendedName>
</protein>
<evidence type="ECO:0000313" key="4">
    <source>
        <dbReference type="Proteomes" id="UP000829494"/>
    </source>
</evidence>